<feature type="region of interest" description="Disordered" evidence="2">
    <location>
        <begin position="28"/>
        <end position="75"/>
    </location>
</feature>
<evidence type="ECO:0000256" key="2">
    <source>
        <dbReference type="SAM" id="MobiDB-lite"/>
    </source>
</evidence>
<feature type="coiled-coil region" evidence="1">
    <location>
        <begin position="130"/>
        <end position="157"/>
    </location>
</feature>
<gene>
    <name evidence="3" type="ORF">A4U43_C03F24900</name>
</gene>
<proteinExistence type="predicted"/>
<dbReference type="AlphaFoldDB" id="A0A5P1FHR9"/>
<keyword evidence="1" id="KW-0175">Coiled coil</keyword>
<accession>A0A5P1FHR9</accession>
<dbReference type="EMBL" id="CM007383">
    <property type="protein sequence ID" value="ONK76191.1"/>
    <property type="molecule type" value="Genomic_DNA"/>
</dbReference>
<protein>
    <submittedName>
        <fullName evidence="3">Uncharacterized protein</fullName>
    </submittedName>
</protein>
<evidence type="ECO:0000313" key="4">
    <source>
        <dbReference type="Proteomes" id="UP000243459"/>
    </source>
</evidence>
<organism evidence="3 4">
    <name type="scientific">Asparagus officinalis</name>
    <name type="common">Garden asparagus</name>
    <dbReference type="NCBI Taxonomy" id="4686"/>
    <lineage>
        <taxon>Eukaryota</taxon>
        <taxon>Viridiplantae</taxon>
        <taxon>Streptophyta</taxon>
        <taxon>Embryophyta</taxon>
        <taxon>Tracheophyta</taxon>
        <taxon>Spermatophyta</taxon>
        <taxon>Magnoliopsida</taxon>
        <taxon>Liliopsida</taxon>
        <taxon>Asparagales</taxon>
        <taxon>Asparagaceae</taxon>
        <taxon>Asparagoideae</taxon>
        <taxon>Asparagus</taxon>
    </lineage>
</organism>
<reference evidence="4" key="1">
    <citation type="journal article" date="2017" name="Nat. Commun.">
        <title>The asparagus genome sheds light on the origin and evolution of a young Y chromosome.</title>
        <authorList>
            <person name="Harkess A."/>
            <person name="Zhou J."/>
            <person name="Xu C."/>
            <person name="Bowers J.E."/>
            <person name="Van der Hulst R."/>
            <person name="Ayyampalayam S."/>
            <person name="Mercati F."/>
            <person name="Riccardi P."/>
            <person name="McKain M.R."/>
            <person name="Kakrana A."/>
            <person name="Tang H."/>
            <person name="Ray J."/>
            <person name="Groenendijk J."/>
            <person name="Arikit S."/>
            <person name="Mathioni S.M."/>
            <person name="Nakano M."/>
            <person name="Shan H."/>
            <person name="Telgmann-Rauber A."/>
            <person name="Kanno A."/>
            <person name="Yue Z."/>
            <person name="Chen H."/>
            <person name="Li W."/>
            <person name="Chen Y."/>
            <person name="Xu X."/>
            <person name="Zhang Y."/>
            <person name="Luo S."/>
            <person name="Chen H."/>
            <person name="Gao J."/>
            <person name="Mao Z."/>
            <person name="Pires J.C."/>
            <person name="Luo M."/>
            <person name="Kudrna D."/>
            <person name="Wing R.A."/>
            <person name="Meyers B.C."/>
            <person name="Yi K."/>
            <person name="Kong H."/>
            <person name="Lavrijsen P."/>
            <person name="Sunseri F."/>
            <person name="Falavigna A."/>
            <person name="Ye Y."/>
            <person name="Leebens-Mack J.H."/>
            <person name="Chen G."/>
        </authorList>
    </citation>
    <scope>NUCLEOTIDE SEQUENCE [LARGE SCALE GENOMIC DNA]</scope>
    <source>
        <strain evidence="4">cv. DH0086</strain>
    </source>
</reference>
<name>A0A5P1FHR9_ASPOF</name>
<dbReference type="Gramene" id="ONK76191">
    <property type="protein sequence ID" value="ONK76191"/>
    <property type="gene ID" value="A4U43_C03F24900"/>
</dbReference>
<dbReference type="Proteomes" id="UP000243459">
    <property type="component" value="Chromosome 3"/>
</dbReference>
<evidence type="ECO:0000256" key="1">
    <source>
        <dbReference type="SAM" id="Coils"/>
    </source>
</evidence>
<evidence type="ECO:0000313" key="3">
    <source>
        <dbReference type="EMBL" id="ONK76191.1"/>
    </source>
</evidence>
<sequence>MPGEDFEAPGKHPAPHRHVDIIIQELTAPVIRQETPGRGQGKGKRLLHPPPPQPSKKQRLASPELEPMPRGSSRIRKESLAVPVTVGEAMPTSFLMSGHFDPVIDFEGTFGVLASAPTIEMIEAPMPACLEVAQHQKEELELNLAELTKKWDSQIAELLAETKRFSVIRSQAAPIDLRILKEKAQKGALEVGDSRMAECIA</sequence>
<keyword evidence="4" id="KW-1185">Reference proteome</keyword>